<feature type="domain" description="Pyridoxine 5'-phosphate oxidase dimerisation C-terminal" evidence="9">
    <location>
        <begin position="181"/>
        <end position="223"/>
    </location>
</feature>
<dbReference type="GO" id="GO:0010181">
    <property type="term" value="F:FMN binding"/>
    <property type="evidence" value="ECO:0007669"/>
    <property type="project" value="InterPro"/>
</dbReference>
<dbReference type="EC" id="1.4.3.5" evidence="4"/>
<evidence type="ECO:0000256" key="7">
    <source>
        <dbReference type="ARBA" id="ARBA00023002"/>
    </source>
</evidence>
<evidence type="ECO:0000256" key="6">
    <source>
        <dbReference type="ARBA" id="ARBA00022643"/>
    </source>
</evidence>
<evidence type="ECO:0000256" key="1">
    <source>
        <dbReference type="ARBA" id="ARBA00001917"/>
    </source>
</evidence>
<comment type="cofactor">
    <cofactor evidence="1">
        <name>FMN</name>
        <dbReference type="ChEBI" id="CHEBI:58210"/>
    </cofactor>
</comment>
<dbReference type="EMBL" id="ML735243">
    <property type="protein sequence ID" value="KAE8391731.1"/>
    <property type="molecule type" value="Genomic_DNA"/>
</dbReference>
<dbReference type="PANTHER" id="PTHR10851">
    <property type="entry name" value="PYRIDOXINE-5-PHOSPHATE OXIDASE"/>
    <property type="match status" value="1"/>
</dbReference>
<dbReference type="NCBIfam" id="TIGR00558">
    <property type="entry name" value="pdxH"/>
    <property type="match status" value="1"/>
</dbReference>
<dbReference type="GO" id="GO:0008615">
    <property type="term" value="P:pyridoxine biosynthetic process"/>
    <property type="evidence" value="ECO:0007669"/>
    <property type="project" value="InterPro"/>
</dbReference>
<dbReference type="Pfam" id="PF10590">
    <property type="entry name" value="PNP_phzG_C"/>
    <property type="match status" value="1"/>
</dbReference>
<dbReference type="InterPro" id="IPR012349">
    <property type="entry name" value="Split_barrel_FMN-bd"/>
</dbReference>
<dbReference type="InterPro" id="IPR019576">
    <property type="entry name" value="Pyridoxamine_oxidase_dimer_C"/>
</dbReference>
<evidence type="ECO:0000313" key="10">
    <source>
        <dbReference type="EMBL" id="KAE8391731.1"/>
    </source>
</evidence>
<dbReference type="PIRSF" id="PIRSF000190">
    <property type="entry name" value="Pyd_amn-ph_oxd"/>
    <property type="match status" value="1"/>
</dbReference>
<protein>
    <recommendedName>
        <fullName evidence="4">pyridoxal 5'-phosphate synthase</fullName>
        <ecNumber evidence="4">1.4.3.5</ecNumber>
    </recommendedName>
</protein>
<evidence type="ECO:0000256" key="2">
    <source>
        <dbReference type="ARBA" id="ARBA00004738"/>
    </source>
</evidence>
<comment type="pathway">
    <text evidence="2">Cofactor metabolism; pyridoxal 5'-phosphate salvage; pyridoxal 5'-phosphate from pyridoxamine 5'-phosphate: step 1/1.</text>
</comment>
<evidence type="ECO:0000256" key="3">
    <source>
        <dbReference type="ARBA" id="ARBA00005037"/>
    </source>
</evidence>
<reference evidence="10" key="1">
    <citation type="submission" date="2019-04" db="EMBL/GenBank/DDBJ databases">
        <title>Friends and foes A comparative genomics studyof 23 Aspergillus species from section Flavi.</title>
        <authorList>
            <consortium name="DOE Joint Genome Institute"/>
            <person name="Kjaerbolling I."/>
            <person name="Vesth T."/>
            <person name="Frisvad J.C."/>
            <person name="Nybo J.L."/>
            <person name="Theobald S."/>
            <person name="Kildgaard S."/>
            <person name="Isbrandt T."/>
            <person name="Kuo A."/>
            <person name="Sato A."/>
            <person name="Lyhne E.K."/>
            <person name="Kogle M.E."/>
            <person name="Wiebenga A."/>
            <person name="Kun R.S."/>
            <person name="Lubbers R.J."/>
            <person name="Makela M.R."/>
            <person name="Barry K."/>
            <person name="Chovatia M."/>
            <person name="Clum A."/>
            <person name="Daum C."/>
            <person name="Haridas S."/>
            <person name="He G."/>
            <person name="LaButti K."/>
            <person name="Lipzen A."/>
            <person name="Mondo S."/>
            <person name="Riley R."/>
            <person name="Salamov A."/>
            <person name="Simmons B.A."/>
            <person name="Magnuson J.K."/>
            <person name="Henrissat B."/>
            <person name="Mortensen U.H."/>
            <person name="Larsen T.O."/>
            <person name="Devries R.P."/>
            <person name="Grigoriev I.V."/>
            <person name="Machida M."/>
            <person name="Baker S.E."/>
            <person name="Andersen M.R."/>
        </authorList>
    </citation>
    <scope>NUCLEOTIDE SEQUENCE [LARGE SCALE GENOMIC DNA]</scope>
    <source>
        <strain evidence="10">IBT 14317</strain>
    </source>
</reference>
<name>A0A5N7CC50_PETAA</name>
<evidence type="ECO:0000259" key="8">
    <source>
        <dbReference type="Pfam" id="PF01243"/>
    </source>
</evidence>
<dbReference type="NCBIfam" id="NF004231">
    <property type="entry name" value="PRK05679.1"/>
    <property type="match status" value="1"/>
</dbReference>
<proteinExistence type="predicted"/>
<dbReference type="GO" id="GO:0004733">
    <property type="term" value="F:pyridoxamine phosphate oxidase activity"/>
    <property type="evidence" value="ECO:0007669"/>
    <property type="project" value="UniProtKB-EC"/>
</dbReference>
<dbReference type="AlphaFoldDB" id="A0A5N7CC50"/>
<feature type="domain" description="Pyridoxamine 5'-phosphate oxidase N-terminal" evidence="8">
    <location>
        <begin position="43"/>
        <end position="166"/>
    </location>
</feature>
<dbReference type="InterPro" id="IPR011576">
    <property type="entry name" value="Pyridox_Oxase_N"/>
</dbReference>
<dbReference type="PANTHER" id="PTHR10851:SF0">
    <property type="entry name" value="PYRIDOXINE-5'-PHOSPHATE OXIDASE"/>
    <property type="match status" value="1"/>
</dbReference>
<keyword evidence="5" id="KW-0285">Flavoprotein</keyword>
<evidence type="ECO:0000259" key="9">
    <source>
        <dbReference type="Pfam" id="PF10590"/>
    </source>
</evidence>
<dbReference type="Proteomes" id="UP000326877">
    <property type="component" value="Unassembled WGS sequence"/>
</dbReference>
<dbReference type="SUPFAM" id="SSF50475">
    <property type="entry name" value="FMN-binding split barrel"/>
    <property type="match status" value="1"/>
</dbReference>
<dbReference type="Pfam" id="PF01243">
    <property type="entry name" value="PNPOx_N"/>
    <property type="match status" value="1"/>
</dbReference>
<dbReference type="OrthoDB" id="303614at2759"/>
<gene>
    <name evidence="10" type="ORF">BDV23DRAFT_152870</name>
</gene>
<keyword evidence="6" id="KW-0288">FMN</keyword>
<dbReference type="UniPathway" id="UPA01068">
    <property type="reaction ID" value="UER00304"/>
</dbReference>
<dbReference type="InterPro" id="IPR000659">
    <property type="entry name" value="Pyridox_Oxase"/>
</dbReference>
<sequence length="223" mass="25594">MADKDNTIRTQLRNLAVLAGPFAEVDFDDLPDTPHDAFKKWLNDAIAADVREPHAMTISTVDEQGCPDARVLILKNVDDRGWHFAVKRDSPKAQQLEKNGHAALTFYWPQVGRQIRLRGRATQLPEDECREDFAARPLKSRVSAMASKQSQVLKDRQELTDRIAETEAAVSNGQEQAFHKWRVYAVAPIAVEFWQGSDDRLHHRLRYALETENGRWRKDLLWP</sequence>
<evidence type="ECO:0000256" key="4">
    <source>
        <dbReference type="ARBA" id="ARBA00012801"/>
    </source>
</evidence>
<dbReference type="Gene3D" id="2.30.110.10">
    <property type="entry name" value="Electron Transport, Fmn-binding Protein, Chain A"/>
    <property type="match status" value="1"/>
</dbReference>
<accession>A0A5N7CC50</accession>
<comment type="pathway">
    <text evidence="3">Cofactor metabolism; pyridoxal 5'-phosphate salvage; pyridoxal 5'-phosphate from pyridoxine 5'-phosphate: step 1/1.</text>
</comment>
<organism evidence="10">
    <name type="scientific">Petromyces alliaceus</name>
    <name type="common">Aspergillus alliaceus</name>
    <dbReference type="NCBI Taxonomy" id="209559"/>
    <lineage>
        <taxon>Eukaryota</taxon>
        <taxon>Fungi</taxon>
        <taxon>Dikarya</taxon>
        <taxon>Ascomycota</taxon>
        <taxon>Pezizomycotina</taxon>
        <taxon>Eurotiomycetes</taxon>
        <taxon>Eurotiomycetidae</taxon>
        <taxon>Eurotiales</taxon>
        <taxon>Aspergillaceae</taxon>
        <taxon>Aspergillus</taxon>
        <taxon>Aspergillus subgen. Circumdati</taxon>
    </lineage>
</organism>
<evidence type="ECO:0000256" key="5">
    <source>
        <dbReference type="ARBA" id="ARBA00022630"/>
    </source>
</evidence>
<keyword evidence="7" id="KW-0560">Oxidoreductase</keyword>